<evidence type="ECO:0000256" key="3">
    <source>
        <dbReference type="ARBA" id="ARBA00022692"/>
    </source>
</evidence>
<keyword evidence="12" id="KW-1185">Reference proteome</keyword>
<comment type="caution">
    <text evidence="11">The sequence shown here is derived from an EMBL/GenBank/DDBJ whole genome shotgun (WGS) entry which is preliminary data.</text>
</comment>
<dbReference type="Proteomes" id="UP000770015">
    <property type="component" value="Unassembled WGS sequence"/>
</dbReference>
<feature type="domain" description="ML-like" evidence="10">
    <location>
        <begin position="44"/>
        <end position="162"/>
    </location>
</feature>
<feature type="transmembrane region" description="Helical" evidence="8">
    <location>
        <begin position="567"/>
        <end position="585"/>
    </location>
</feature>
<keyword evidence="5 8" id="KW-1133">Transmembrane helix</keyword>
<dbReference type="InterPro" id="IPR032800">
    <property type="entry name" value="TRP_N"/>
</dbReference>
<dbReference type="OrthoDB" id="5377623at2759"/>
<organism evidence="11 12">
    <name type="scientific">Plectosphaerella plurivora</name>
    <dbReference type="NCBI Taxonomy" id="936078"/>
    <lineage>
        <taxon>Eukaryota</taxon>
        <taxon>Fungi</taxon>
        <taxon>Dikarya</taxon>
        <taxon>Ascomycota</taxon>
        <taxon>Pezizomycotina</taxon>
        <taxon>Sordariomycetes</taxon>
        <taxon>Hypocreomycetidae</taxon>
        <taxon>Glomerellales</taxon>
        <taxon>Plectosphaerellaceae</taxon>
        <taxon>Plectosphaerella</taxon>
    </lineage>
</organism>
<comment type="subcellular location">
    <subcellularLocation>
        <location evidence="1">Membrane</location>
        <topology evidence="1">Multi-pass membrane protein</topology>
    </subcellularLocation>
</comment>
<evidence type="ECO:0000256" key="6">
    <source>
        <dbReference type="ARBA" id="ARBA00023136"/>
    </source>
</evidence>
<dbReference type="PANTHER" id="PTHR31145:SF7">
    <property type="entry name" value="TRP-LIKE ION CHANNEL"/>
    <property type="match status" value="1"/>
</dbReference>
<feature type="signal peptide" evidence="9">
    <location>
        <begin position="1"/>
        <end position="25"/>
    </location>
</feature>
<accession>A0A9P8VDZ1</accession>
<feature type="region of interest" description="Disordered" evidence="7">
    <location>
        <begin position="720"/>
        <end position="908"/>
    </location>
</feature>
<dbReference type="InterPro" id="IPR010308">
    <property type="entry name" value="TRP_C"/>
</dbReference>
<evidence type="ECO:0000313" key="11">
    <source>
        <dbReference type="EMBL" id="KAH6688876.1"/>
    </source>
</evidence>
<feature type="transmembrane region" description="Helical" evidence="8">
    <location>
        <begin position="597"/>
        <end position="618"/>
    </location>
</feature>
<keyword evidence="4 9" id="KW-0732">Signal</keyword>
<dbReference type="SMART" id="SM01320">
    <property type="entry name" value="TRP_N"/>
    <property type="match status" value="1"/>
</dbReference>
<dbReference type="InterPro" id="IPR040241">
    <property type="entry name" value="TRP_Flc/Pkd2-like"/>
</dbReference>
<evidence type="ECO:0000313" key="12">
    <source>
        <dbReference type="Proteomes" id="UP000770015"/>
    </source>
</evidence>
<feature type="transmembrane region" description="Helical" evidence="8">
    <location>
        <begin position="630"/>
        <end position="655"/>
    </location>
</feature>
<evidence type="ECO:0000259" key="10">
    <source>
        <dbReference type="SMART" id="SM01320"/>
    </source>
</evidence>
<feature type="transmembrane region" description="Helical" evidence="8">
    <location>
        <begin position="202"/>
        <end position="223"/>
    </location>
</feature>
<dbReference type="GO" id="GO:0009272">
    <property type="term" value="P:fungal-type cell wall biogenesis"/>
    <property type="evidence" value="ECO:0007669"/>
    <property type="project" value="TreeGrafter"/>
</dbReference>
<evidence type="ECO:0000256" key="7">
    <source>
        <dbReference type="SAM" id="MobiDB-lite"/>
    </source>
</evidence>
<evidence type="ECO:0000256" key="1">
    <source>
        <dbReference type="ARBA" id="ARBA00004141"/>
    </source>
</evidence>
<feature type="compositionally biased region" description="Polar residues" evidence="7">
    <location>
        <begin position="808"/>
        <end position="827"/>
    </location>
</feature>
<proteinExistence type="inferred from homology"/>
<feature type="transmembrane region" description="Helical" evidence="8">
    <location>
        <begin position="542"/>
        <end position="561"/>
    </location>
</feature>
<feature type="transmembrane region" description="Helical" evidence="8">
    <location>
        <begin position="352"/>
        <end position="373"/>
    </location>
</feature>
<evidence type="ECO:0000256" key="9">
    <source>
        <dbReference type="SAM" id="SignalP"/>
    </source>
</evidence>
<protein>
    <recommendedName>
        <fullName evidence="10">ML-like domain-containing protein</fullName>
    </recommendedName>
</protein>
<feature type="compositionally biased region" description="Basic and acidic residues" evidence="7">
    <location>
        <begin position="852"/>
        <end position="872"/>
    </location>
</feature>
<dbReference type="EMBL" id="JAGSXJ010000008">
    <property type="protein sequence ID" value="KAH6688876.1"/>
    <property type="molecule type" value="Genomic_DNA"/>
</dbReference>
<feature type="transmembrane region" description="Helical" evidence="8">
    <location>
        <begin position="430"/>
        <end position="453"/>
    </location>
</feature>
<feature type="transmembrane region" description="Helical" evidence="8">
    <location>
        <begin position="394"/>
        <end position="418"/>
    </location>
</feature>
<comment type="similarity">
    <text evidence="2">Belongs to the transient receptor potential (TRP) ion channel family.</text>
</comment>
<sequence length="908" mass="99839">MRPPTTTSWAAAGCLALGLATTAFAQTEEADIEKRYDALEKQHPSLYTGDYGDCLGGESLFNITKYDAAYYRKDKALLFQMNGATSVREENVIRNLCPLQAATPVEAFAVNFLTEADVGNLSSIALDIPDFEGTATMRIFANSSQTEIGCFRAVMHNGRSFSHPYAVSSGLAGFTLFAIISSFLTAIYGVSISHMRTHYAHAFSVLVMFEAFHTIYLTGALSVDWPSVLPAWRNNFAWSAGIIRAPSIVDSLGGFSGVTGNASQVGGAGSAVINTEGGLAQAIYGRSMTAIGAASELFRRSEDGFNATAPWPYSWHGSPVQPGLPMPGTWSAFAGNLVPSHVPSATAFMISLIWWLVAIAAVIAAITAAKFTMDLLATVKVIKTDGFDYFRSHLFGYIGFGVLRTVLVASFPLTTLALLQFNMNAPRGPIAIAAIIFVILLVGLGGLITYACYFRLRFGKYEMGPDQIVFEQGKLFKTVPFPAASRASKLGEAETTAKKYGSMPFFRIGFVDDDPDRASIHKDEAYLKRFGWLTAHYRRSRWWFFALWFSYQFIRACFLGGGSRSPLAQVFGLFILEIIAFIVFVKLRPYEGQRNALVAVWMLGVCKIVTVGFSIAFLRDFGISRILSTVLGIIIIVIQAALALVVLALVIVSMMSSWMSIHRNRETFRPEALDSVRVRYYEHMQDAAPDLPAPVKPDPSTILPPSRTFSVNKVRRARKIEDEDEDAVSDLDKPESVAPFGPVNRPSRTNSINSMSRYSVGSLPRRARPHRASWSSKDFAEWDSQASQAERPESAVGSIRAGQHNRQRSNSLRQQAHINSASQTSLRINPDLYERPDFSNGSRRPPLTPAHEVAEEQAMHLDRIISNDEKEAPVPAKETSNEPDVSPPSTPKDTEPFPTLDEKQDIKP</sequence>
<keyword evidence="3 8" id="KW-0812">Transmembrane</keyword>
<evidence type="ECO:0000256" key="8">
    <source>
        <dbReference type="SAM" id="Phobius"/>
    </source>
</evidence>
<feature type="compositionally biased region" description="Polar residues" evidence="7">
    <location>
        <begin position="746"/>
        <end position="759"/>
    </location>
</feature>
<dbReference type="GO" id="GO:0055085">
    <property type="term" value="P:transmembrane transport"/>
    <property type="evidence" value="ECO:0007669"/>
    <property type="project" value="TreeGrafter"/>
</dbReference>
<evidence type="ECO:0000256" key="5">
    <source>
        <dbReference type="ARBA" id="ARBA00022989"/>
    </source>
</evidence>
<feature type="chain" id="PRO_5040346952" description="ML-like domain-containing protein" evidence="9">
    <location>
        <begin position="26"/>
        <end position="908"/>
    </location>
</feature>
<reference evidence="11" key="1">
    <citation type="journal article" date="2021" name="Nat. Commun.">
        <title>Genetic determinants of endophytism in the Arabidopsis root mycobiome.</title>
        <authorList>
            <person name="Mesny F."/>
            <person name="Miyauchi S."/>
            <person name="Thiergart T."/>
            <person name="Pickel B."/>
            <person name="Atanasova L."/>
            <person name="Karlsson M."/>
            <person name="Huettel B."/>
            <person name="Barry K.W."/>
            <person name="Haridas S."/>
            <person name="Chen C."/>
            <person name="Bauer D."/>
            <person name="Andreopoulos W."/>
            <person name="Pangilinan J."/>
            <person name="LaButti K."/>
            <person name="Riley R."/>
            <person name="Lipzen A."/>
            <person name="Clum A."/>
            <person name="Drula E."/>
            <person name="Henrissat B."/>
            <person name="Kohler A."/>
            <person name="Grigoriev I.V."/>
            <person name="Martin F.M."/>
            <person name="Hacquard S."/>
        </authorList>
    </citation>
    <scope>NUCLEOTIDE SEQUENCE</scope>
    <source>
        <strain evidence="11">MPI-SDFR-AT-0117</strain>
    </source>
</reference>
<keyword evidence="6 8" id="KW-0472">Membrane</keyword>
<evidence type="ECO:0000256" key="4">
    <source>
        <dbReference type="ARBA" id="ARBA00022729"/>
    </source>
</evidence>
<gene>
    <name evidence="11" type="ORF">F5X68DRAFT_189651</name>
</gene>
<dbReference type="Pfam" id="PF06011">
    <property type="entry name" value="TRP"/>
    <property type="match status" value="1"/>
</dbReference>
<dbReference type="PANTHER" id="PTHR31145">
    <property type="entry name" value="INTEGRAL MEMBRANE PROTEIN (AFU_ORTHOLOGUE AFUA_7G01610)"/>
    <property type="match status" value="1"/>
</dbReference>
<evidence type="ECO:0000256" key="2">
    <source>
        <dbReference type="ARBA" id="ARBA00010642"/>
    </source>
</evidence>
<dbReference type="GO" id="GO:0016020">
    <property type="term" value="C:membrane"/>
    <property type="evidence" value="ECO:0007669"/>
    <property type="project" value="UniProtKB-SubCell"/>
</dbReference>
<feature type="transmembrane region" description="Helical" evidence="8">
    <location>
        <begin position="165"/>
        <end position="190"/>
    </location>
</feature>
<name>A0A9P8VDZ1_9PEZI</name>
<dbReference type="Pfam" id="PF14558">
    <property type="entry name" value="TRP_N"/>
    <property type="match status" value="1"/>
</dbReference>
<feature type="compositionally biased region" description="Basic and acidic residues" evidence="7">
    <location>
        <begin position="892"/>
        <end position="908"/>
    </location>
</feature>
<dbReference type="AlphaFoldDB" id="A0A9P8VDZ1"/>